<reference evidence="2 3" key="1">
    <citation type="submission" date="2015-04" db="EMBL/GenBank/DDBJ databases">
        <authorList>
            <person name="Heijne W.H."/>
            <person name="Fedorova N.D."/>
            <person name="Nierman W.C."/>
            <person name="Vollebregt A.W."/>
            <person name="Zhao Z."/>
            <person name="Wu L."/>
            <person name="Kumar M."/>
            <person name="Stam H."/>
            <person name="van den Berg M.A."/>
            <person name="Pel H.J."/>
        </authorList>
    </citation>
    <scope>NUCLEOTIDE SEQUENCE [LARGE SCALE GENOMIC DNA]</scope>
    <source>
        <strain evidence="2 3">CBS 393.64</strain>
    </source>
</reference>
<feature type="region of interest" description="Disordered" evidence="1">
    <location>
        <begin position="1013"/>
        <end position="1039"/>
    </location>
</feature>
<feature type="region of interest" description="Disordered" evidence="1">
    <location>
        <begin position="114"/>
        <end position="134"/>
    </location>
</feature>
<accession>A0A0F4YS37</accession>
<protein>
    <submittedName>
        <fullName evidence="2">Uncharacterized protein</fullName>
    </submittedName>
</protein>
<proteinExistence type="predicted"/>
<feature type="region of interest" description="Disordered" evidence="1">
    <location>
        <begin position="209"/>
        <end position="241"/>
    </location>
</feature>
<evidence type="ECO:0000313" key="3">
    <source>
        <dbReference type="Proteomes" id="UP000053958"/>
    </source>
</evidence>
<dbReference type="AlphaFoldDB" id="A0A0F4YS37"/>
<feature type="region of interest" description="Disordered" evidence="1">
    <location>
        <begin position="953"/>
        <end position="984"/>
    </location>
</feature>
<evidence type="ECO:0000256" key="1">
    <source>
        <dbReference type="SAM" id="MobiDB-lite"/>
    </source>
</evidence>
<comment type="caution">
    <text evidence="2">The sequence shown here is derived from an EMBL/GenBank/DDBJ whole genome shotgun (WGS) entry which is preliminary data.</text>
</comment>
<feature type="compositionally biased region" description="Polar residues" evidence="1">
    <location>
        <begin position="1021"/>
        <end position="1039"/>
    </location>
</feature>
<feature type="compositionally biased region" description="Polar residues" evidence="1">
    <location>
        <begin position="65"/>
        <end position="80"/>
    </location>
</feature>
<evidence type="ECO:0000313" key="2">
    <source>
        <dbReference type="EMBL" id="KKA21064.1"/>
    </source>
</evidence>
<dbReference type="GeneID" id="25317270"/>
<dbReference type="Proteomes" id="UP000053958">
    <property type="component" value="Unassembled WGS sequence"/>
</dbReference>
<dbReference type="OrthoDB" id="5341924at2759"/>
<sequence>MKFCLRPRRPTQLGSRLYVSHHGFARCRCGLRLTEILNWGTCCRANTGSWNRAFSSGSTPRLATYSDLSRSGHVSPQTRESPARQRCPIPAAQRKDLGVWIQHLEPFLPRHLRESASASPDEPEPPQATSSQDTANHEGLAIATLLSQARRLENLDLLAHLGFGLRRWPAVDALTTKLLDATDTSKGPWPMNLGLPSNIEWGPGPMDLTTNDSLRDRPTAFPVKSSTERRPDTAPVTLDTLADEPPAHASTRMIMGEVWQSLGFIILEAADLPADDAAPAMSFVYRTLARLHHSAAISDVVYKYSRPLDDEASFRPPGMYLLSTHIMNVLSDAMWLEHEAEVSAKAAAAGEKSPYRPFKMGIRHLGPEIWLEFVLWCCVEEGHVKEGVWILEQMKARKGDLAWKVASWKPLLNRPDLIRDTDIDTEDFWPHPEAERTHGKSKSATGFFHGLGKRTISVEVVASLLDGAVNLVDRGVGFQGYPFQLVLQYLVFLNNLIAQSTGGDKQASGRHSYWPLVRMIESQGIDPQADPRAFERLLKARPPVLPPWDDSTPITYEELDAFTKLQLYDSSSALTGLLEYNLRAYAANRQTGGAFNVFAWLQELIDKSKIQHMQRFLEEIKHLDDAKLAPDQAPPSLNRSSIPQLSNVTFAELLDLATVSRAFSFGEWLLFSTDVDGPFIPLAAYGDQALAPSIMRFAAATRNTELCDKVVESLSRPIVRNTLKALLNFRITMGEWDRVETMLGYLRDHKHKSWGESNVTALAAAVLRLDRSARNSTGSNHEAKRRSLTRAKEILVRVLNGEFNVQPNPAKKSLYQERALHRLHQVFSSIPGPLEEVCRAAKLQYQPASSRDLLPYIPSVAFHNLLDAVVDLYGSAAGKRLWERWCLDHVSPETGRLTDSGVFRLYTSKDRNLDQGDPHFDVTWFRQMHKKAVIPNLNTVRIIARAAVKEYRQCQSGKATPPPRDSLPTALPAREDGSNDGDVETAEEVLDFCVERYRRLRLDEKEIDREVQGHLSRMLKRQQQQQSAHRTRDNSNSSS</sequence>
<dbReference type="EMBL" id="LASV01000208">
    <property type="protein sequence ID" value="KKA21064.1"/>
    <property type="molecule type" value="Genomic_DNA"/>
</dbReference>
<organism evidence="2 3">
    <name type="scientific">Rasamsonia emersonii (strain ATCC 16479 / CBS 393.64 / IMI 116815)</name>
    <dbReference type="NCBI Taxonomy" id="1408163"/>
    <lineage>
        <taxon>Eukaryota</taxon>
        <taxon>Fungi</taxon>
        <taxon>Dikarya</taxon>
        <taxon>Ascomycota</taxon>
        <taxon>Pezizomycotina</taxon>
        <taxon>Eurotiomycetes</taxon>
        <taxon>Eurotiomycetidae</taxon>
        <taxon>Eurotiales</taxon>
        <taxon>Trichocomaceae</taxon>
        <taxon>Rasamsonia</taxon>
    </lineage>
</organism>
<dbReference type="RefSeq" id="XP_013327676.1">
    <property type="nucleotide sequence ID" value="XM_013472222.1"/>
</dbReference>
<gene>
    <name evidence="2" type="ORF">T310_4923</name>
</gene>
<name>A0A0F4YS37_RASE3</name>
<dbReference type="STRING" id="1408163.A0A0F4YS37"/>
<feature type="region of interest" description="Disordered" evidence="1">
    <location>
        <begin position="65"/>
        <end position="88"/>
    </location>
</feature>
<keyword evidence="3" id="KW-1185">Reference proteome</keyword>